<organism evidence="1 2">
    <name type="scientific">Treponema denticola SP33</name>
    <dbReference type="NCBI Taxonomy" id="999437"/>
    <lineage>
        <taxon>Bacteria</taxon>
        <taxon>Pseudomonadati</taxon>
        <taxon>Spirochaetota</taxon>
        <taxon>Spirochaetia</taxon>
        <taxon>Spirochaetales</taxon>
        <taxon>Treponemataceae</taxon>
        <taxon>Treponema</taxon>
    </lineage>
</organism>
<evidence type="ECO:0000313" key="2">
    <source>
        <dbReference type="Proteomes" id="UP000016183"/>
    </source>
</evidence>
<evidence type="ECO:0000313" key="1">
    <source>
        <dbReference type="EMBL" id="EMB25057.1"/>
    </source>
</evidence>
<dbReference type="HOGENOM" id="CLU_3067321_0_0_12"/>
<proteinExistence type="predicted"/>
<name>M2BJ55_TREDN</name>
<accession>M2BJ55</accession>
<dbReference type="AlphaFoldDB" id="M2BJ55"/>
<reference evidence="1 2" key="1">
    <citation type="submission" date="2012-01" db="EMBL/GenBank/DDBJ databases">
        <title>The Genome Sequence of Treponema denticola SP33.</title>
        <authorList>
            <consortium name="The Broad Institute Genome Sequencing Platform"/>
            <person name="Earl A."/>
            <person name="Ward D."/>
            <person name="Feldgarden M."/>
            <person name="Gevers D."/>
            <person name="Blanton J.M."/>
            <person name="Fenno C.J."/>
            <person name="Baranova O.V."/>
            <person name="Mathney J."/>
            <person name="Dewhirst F.E."/>
            <person name="Izard J."/>
            <person name="Young S.K."/>
            <person name="Zeng Q."/>
            <person name="Gargeya S."/>
            <person name="Fitzgerald M."/>
            <person name="Haas B."/>
            <person name="Abouelleil A."/>
            <person name="Alvarado L."/>
            <person name="Arachchi H.M."/>
            <person name="Berlin A."/>
            <person name="Chapman S.B."/>
            <person name="Gearin G."/>
            <person name="Goldberg J."/>
            <person name="Griggs A."/>
            <person name="Gujja S."/>
            <person name="Hansen M."/>
            <person name="Heiman D."/>
            <person name="Howarth C."/>
            <person name="Larimer J."/>
            <person name="Lui A."/>
            <person name="MacDonald P.J.P."/>
            <person name="McCowen C."/>
            <person name="Montmayeur A."/>
            <person name="Murphy C."/>
            <person name="Neiman D."/>
            <person name="Pearson M."/>
            <person name="Priest M."/>
            <person name="Roberts A."/>
            <person name="Saif S."/>
            <person name="Shea T."/>
            <person name="Sisk P."/>
            <person name="Stolte C."/>
            <person name="Sykes S."/>
            <person name="Wortman J."/>
            <person name="Nusbaum C."/>
            <person name="Birren B."/>
        </authorList>
    </citation>
    <scope>NUCLEOTIDE SEQUENCE [LARGE SCALE GENOMIC DNA]</scope>
    <source>
        <strain evidence="1 2">SP33</strain>
    </source>
</reference>
<sequence length="53" mass="6052">MPNRFPEYTTNYIAGIISLRKPLVKHYILTVNFSIAIPHTLQDSLSSNKFIST</sequence>
<dbReference type="EMBL" id="AGDZ01000019">
    <property type="protein sequence ID" value="EMB25057.1"/>
    <property type="molecule type" value="Genomic_DNA"/>
</dbReference>
<gene>
    <name evidence="1" type="ORF">HMPREF9733_01119</name>
</gene>
<dbReference type="Proteomes" id="UP000016183">
    <property type="component" value="Unassembled WGS sequence"/>
</dbReference>
<comment type="caution">
    <text evidence="1">The sequence shown here is derived from an EMBL/GenBank/DDBJ whole genome shotgun (WGS) entry which is preliminary data.</text>
</comment>
<protein>
    <submittedName>
        <fullName evidence="1">Uncharacterized protein</fullName>
    </submittedName>
</protein>